<dbReference type="EMBL" id="AP028912">
    <property type="protein sequence ID" value="BES94034.1"/>
    <property type="molecule type" value="Genomic_DNA"/>
</dbReference>
<proteinExistence type="inferred from homology"/>
<evidence type="ECO:0000313" key="5">
    <source>
        <dbReference type="Proteomes" id="UP001307889"/>
    </source>
</evidence>
<keyword evidence="5" id="KW-1185">Reference proteome</keyword>
<accession>A0ABN7ARV6</accession>
<evidence type="ECO:0000313" key="4">
    <source>
        <dbReference type="EMBL" id="BES94034.1"/>
    </source>
</evidence>
<evidence type="ECO:0000256" key="3">
    <source>
        <dbReference type="ARBA" id="ARBA00023274"/>
    </source>
</evidence>
<gene>
    <name evidence="4" type="ORF">NTJ_06843</name>
</gene>
<reference evidence="4 5" key="1">
    <citation type="submission" date="2023-09" db="EMBL/GenBank/DDBJ databases">
        <title>Nesidiocoris tenuis whole genome shotgun sequence.</title>
        <authorList>
            <person name="Shibata T."/>
            <person name="Shimoda M."/>
            <person name="Kobayashi T."/>
            <person name="Uehara T."/>
        </authorList>
    </citation>
    <scope>NUCLEOTIDE SEQUENCE [LARGE SCALE GENOMIC DNA]</scope>
    <source>
        <strain evidence="4 5">Japan</strain>
    </source>
</reference>
<dbReference type="PANTHER" id="PTHR12534">
    <property type="entry name" value="30S RIBOSOMAL PROTEIN S2 PROKARYOTIC AND ORGANELLAR"/>
    <property type="match status" value="1"/>
</dbReference>
<dbReference type="PRINTS" id="PR00395">
    <property type="entry name" value="RIBOSOMALS2"/>
</dbReference>
<evidence type="ECO:0000256" key="2">
    <source>
        <dbReference type="ARBA" id="ARBA00022980"/>
    </source>
</evidence>
<dbReference type="InterPro" id="IPR018130">
    <property type="entry name" value="Ribosomal_uS2_CS"/>
</dbReference>
<dbReference type="CDD" id="cd01425">
    <property type="entry name" value="RPS2"/>
    <property type="match status" value="1"/>
</dbReference>
<dbReference type="Proteomes" id="UP001307889">
    <property type="component" value="Chromosome 4"/>
</dbReference>
<dbReference type="InterPro" id="IPR001865">
    <property type="entry name" value="Ribosomal_uS2"/>
</dbReference>
<dbReference type="PROSITE" id="PS00962">
    <property type="entry name" value="RIBOSOMAL_S2_1"/>
    <property type="match status" value="1"/>
</dbReference>
<sequence>MLCFFSKVTAKCGCEASRRVLPNTILRSFSLANLRENEWLPENIAKVTPTSILLHPDYFEVRKLFDVEDLFHARVHLGHKEGSLDERMKPYIFGSRLGHLVFDLDQTANLLGVALNITAHIAYRDGIILFAGQAPQVANLIERTALEAKEFAHTRKWRLGMLTNSTMMFGALTRLPDLIIIMNTLTSVLEQHPIVNEAAKMAIPVIGIVDTNCNPNLITYPIPGNDDTPCAVELYCSLFKTAILKGKQKRAEHAKLIKRESSDLP</sequence>
<dbReference type="InterPro" id="IPR023591">
    <property type="entry name" value="Ribosomal_uS2_flav_dom_sf"/>
</dbReference>
<dbReference type="Pfam" id="PF00318">
    <property type="entry name" value="Ribosomal_S2"/>
    <property type="match status" value="2"/>
</dbReference>
<dbReference type="InterPro" id="IPR005706">
    <property type="entry name" value="Ribosomal_uS2_bac/mit/plastid"/>
</dbReference>
<dbReference type="PANTHER" id="PTHR12534:SF0">
    <property type="entry name" value="SMALL RIBOSOMAL SUBUNIT PROTEIN US2M"/>
    <property type="match status" value="1"/>
</dbReference>
<dbReference type="SUPFAM" id="SSF52313">
    <property type="entry name" value="Ribosomal protein S2"/>
    <property type="match status" value="1"/>
</dbReference>
<comment type="similarity">
    <text evidence="1">Belongs to the universal ribosomal protein uS2 family.</text>
</comment>
<dbReference type="Gene3D" id="3.40.50.10490">
    <property type="entry name" value="Glucose-6-phosphate isomerase like protein, domain 1"/>
    <property type="match status" value="1"/>
</dbReference>
<keyword evidence="3" id="KW-0687">Ribonucleoprotein</keyword>
<evidence type="ECO:0000256" key="1">
    <source>
        <dbReference type="ARBA" id="ARBA00006242"/>
    </source>
</evidence>
<protein>
    <submittedName>
        <fullName evidence="4">Ribosomal protein S2</fullName>
    </submittedName>
</protein>
<keyword evidence="2 4" id="KW-0689">Ribosomal protein</keyword>
<dbReference type="HAMAP" id="MF_00291_B">
    <property type="entry name" value="Ribosomal_uS2_B"/>
    <property type="match status" value="1"/>
</dbReference>
<organism evidence="4 5">
    <name type="scientific">Nesidiocoris tenuis</name>
    <dbReference type="NCBI Taxonomy" id="355587"/>
    <lineage>
        <taxon>Eukaryota</taxon>
        <taxon>Metazoa</taxon>
        <taxon>Ecdysozoa</taxon>
        <taxon>Arthropoda</taxon>
        <taxon>Hexapoda</taxon>
        <taxon>Insecta</taxon>
        <taxon>Pterygota</taxon>
        <taxon>Neoptera</taxon>
        <taxon>Paraneoptera</taxon>
        <taxon>Hemiptera</taxon>
        <taxon>Heteroptera</taxon>
        <taxon>Panheteroptera</taxon>
        <taxon>Cimicomorpha</taxon>
        <taxon>Miridae</taxon>
        <taxon>Dicyphina</taxon>
        <taxon>Nesidiocoris</taxon>
    </lineage>
</organism>
<dbReference type="GO" id="GO:0005840">
    <property type="term" value="C:ribosome"/>
    <property type="evidence" value="ECO:0007669"/>
    <property type="project" value="UniProtKB-KW"/>
</dbReference>
<name>A0ABN7ARV6_9HEMI</name>